<feature type="transmembrane region" description="Helical" evidence="1">
    <location>
        <begin position="63"/>
        <end position="82"/>
    </location>
</feature>
<name>A0A075G9X9_9EURY</name>
<proteinExistence type="predicted"/>
<feature type="transmembrane region" description="Helical" evidence="1">
    <location>
        <begin position="281"/>
        <end position="305"/>
    </location>
</feature>
<dbReference type="EMBL" id="KF900591">
    <property type="protein sequence ID" value="AIF00444.1"/>
    <property type="molecule type" value="Genomic_DNA"/>
</dbReference>
<keyword evidence="1" id="KW-0472">Membrane</keyword>
<organism evidence="2">
    <name type="scientific">uncultured marine group II/III euryarchaeote KM3_133_A04</name>
    <dbReference type="NCBI Taxonomy" id="1457863"/>
    <lineage>
        <taxon>Archaea</taxon>
        <taxon>Methanobacteriati</taxon>
        <taxon>Methanobacteriota</taxon>
        <taxon>environmental samples</taxon>
    </lineage>
</organism>
<feature type="transmembrane region" description="Helical" evidence="1">
    <location>
        <begin position="336"/>
        <end position="356"/>
    </location>
</feature>
<keyword evidence="1" id="KW-1133">Transmembrane helix</keyword>
<protein>
    <submittedName>
        <fullName evidence="2">Uncharacterized protein</fullName>
    </submittedName>
</protein>
<feature type="transmembrane region" description="Helical" evidence="1">
    <location>
        <begin position="12"/>
        <end position="33"/>
    </location>
</feature>
<sequence length="357" mass="38159">MNMLDGIKSMPAKVCLGLSSVIMLVYTVNFIFFADCHVINGTGCTSILTSGAEAGDASYGRGAGFLNVAGCLMLGLFMGNLLMLNEGARAKWSLMLPGLIGFGVLTLVLAVTGDYEAPSDNPMIAAGIATLLYGAAYYFLIEEGVNEGLDFGFNGIQVKDSVATGLLLVAALIGVFFAINNLFFAESYLGRTDGPLPTFGNYEGNYYADEPTAPAPIVVKVLGALIIPYTLFAVNILRTGASGKWPIMHISMFGLGAFAINNVFGLAFFDDAEWAAATLEASRAAFIQNTVISLFVWFAVVYGYYRLRDEGAEDGMTIMGEPPEDKDAFMFKMYPMMMAVIAAVILSTHLVSFTGLD</sequence>
<dbReference type="AlphaFoldDB" id="A0A075G9X9"/>
<feature type="transmembrane region" description="Helical" evidence="1">
    <location>
        <begin position="94"/>
        <end position="111"/>
    </location>
</feature>
<reference evidence="2" key="1">
    <citation type="journal article" date="2014" name="Genome Biol. Evol.">
        <title>Pangenome evidence for extensive interdomain horizontal transfer affecting lineage core and shell genes in uncultured planktonic thaumarchaeota and euryarchaeota.</title>
        <authorList>
            <person name="Deschamps P."/>
            <person name="Zivanovic Y."/>
            <person name="Moreira D."/>
            <person name="Rodriguez-Valera F."/>
            <person name="Lopez-Garcia P."/>
        </authorList>
    </citation>
    <scope>NUCLEOTIDE SEQUENCE</scope>
</reference>
<feature type="transmembrane region" description="Helical" evidence="1">
    <location>
        <begin position="249"/>
        <end position="269"/>
    </location>
</feature>
<accession>A0A075G9X9</accession>
<evidence type="ECO:0000256" key="1">
    <source>
        <dbReference type="SAM" id="Phobius"/>
    </source>
</evidence>
<feature type="transmembrane region" description="Helical" evidence="1">
    <location>
        <begin position="217"/>
        <end position="237"/>
    </location>
</feature>
<keyword evidence="1" id="KW-0812">Transmembrane</keyword>
<evidence type="ECO:0000313" key="2">
    <source>
        <dbReference type="EMBL" id="AIF00444.1"/>
    </source>
</evidence>
<feature type="transmembrane region" description="Helical" evidence="1">
    <location>
        <begin position="123"/>
        <end position="141"/>
    </location>
</feature>
<feature type="transmembrane region" description="Helical" evidence="1">
    <location>
        <begin position="162"/>
        <end position="184"/>
    </location>
</feature>